<accession>A0A9N8ZV77</accession>
<dbReference type="Pfam" id="PF22693">
    <property type="entry name" value="MACPF_1"/>
    <property type="match status" value="1"/>
</dbReference>
<keyword evidence="3" id="KW-1185">Reference proteome</keyword>
<comment type="caution">
    <text evidence="2">The sequence shown here is derived from an EMBL/GenBank/DDBJ whole genome shotgun (WGS) entry which is preliminary data.</text>
</comment>
<dbReference type="EMBL" id="CAJVPJ010000306">
    <property type="protein sequence ID" value="CAG8509306.1"/>
    <property type="molecule type" value="Genomic_DNA"/>
</dbReference>
<sequence>MKLDTSMTLEKIREKLSQRNKNGKSIMKSDMYFCNKGGPYVIQECEEANIYLHEIIGDNNNLCIKRSEVLKEVMPRLIKEKKLDCGIYWAERGPKQSDNAAFKFIKEPEFAKHPAGFSKSEFKNNSEEFCENGIGWKFDLKVSWLPFTGSIGAHFAQRGSNGVEHKSRRIVEQYSRVTLFMKREHVKPSNEFRDDVEQALKLSSRKEKRDALIKVCETYGFFWASVVQLGGSIIKYQKEHKETNVQLTDRTMDANFMLESTPMGVGAGIKQNNETLNQNSFSNTEENSVVIGGHDQACGNDKEQWLKTLHDYFTWEIVCYENIVPIFEIFEESMRTAILEAFGPRICHYGIDELKPSRYPWVRQLKVKSDVWKQIHKHQVFAEVICDDKSNAIFAVNIEQMANGPPKAFVSKVRGHNSILPFGKTLKIAYIITGYPQSFSQAVDKFVEVDVVEGEKRDNKFVASLPKTPNIQDFDQRVVLVTCYVTKQTIFAVHLHKDDTDITEPTSVVIEVLTK</sequence>
<dbReference type="InterPro" id="IPR054586">
    <property type="entry name" value="MACPF_1_fungal"/>
</dbReference>
<feature type="domain" description="MACPF-like" evidence="1">
    <location>
        <begin position="149"/>
        <end position="336"/>
    </location>
</feature>
<dbReference type="OrthoDB" id="2424159at2759"/>
<proteinExistence type="predicted"/>
<organism evidence="2 3">
    <name type="scientific">Paraglomus occultum</name>
    <dbReference type="NCBI Taxonomy" id="144539"/>
    <lineage>
        <taxon>Eukaryota</taxon>
        <taxon>Fungi</taxon>
        <taxon>Fungi incertae sedis</taxon>
        <taxon>Mucoromycota</taxon>
        <taxon>Glomeromycotina</taxon>
        <taxon>Glomeromycetes</taxon>
        <taxon>Paraglomerales</taxon>
        <taxon>Paraglomeraceae</taxon>
        <taxon>Paraglomus</taxon>
    </lineage>
</organism>
<evidence type="ECO:0000259" key="1">
    <source>
        <dbReference type="Pfam" id="PF22693"/>
    </source>
</evidence>
<dbReference type="AlphaFoldDB" id="A0A9N8ZV77"/>
<evidence type="ECO:0000313" key="3">
    <source>
        <dbReference type="Proteomes" id="UP000789572"/>
    </source>
</evidence>
<reference evidence="2" key="1">
    <citation type="submission" date="2021-06" db="EMBL/GenBank/DDBJ databases">
        <authorList>
            <person name="Kallberg Y."/>
            <person name="Tangrot J."/>
            <person name="Rosling A."/>
        </authorList>
    </citation>
    <scope>NUCLEOTIDE SEQUENCE</scope>
    <source>
        <strain evidence="2">IA702</strain>
    </source>
</reference>
<protein>
    <submittedName>
        <fullName evidence="2">3515_t:CDS:1</fullName>
    </submittedName>
</protein>
<dbReference type="Proteomes" id="UP000789572">
    <property type="component" value="Unassembled WGS sequence"/>
</dbReference>
<evidence type="ECO:0000313" key="2">
    <source>
        <dbReference type="EMBL" id="CAG8509306.1"/>
    </source>
</evidence>
<name>A0A9N8ZV77_9GLOM</name>
<gene>
    <name evidence="2" type="ORF">POCULU_LOCUS2985</name>
</gene>